<dbReference type="InterPro" id="IPR035919">
    <property type="entry name" value="EAL_sf"/>
</dbReference>
<dbReference type="InterPro" id="IPR029787">
    <property type="entry name" value="Nucleotide_cyclase"/>
</dbReference>
<feature type="domain" description="GGDEF" evidence="10">
    <location>
        <begin position="613"/>
        <end position="746"/>
    </location>
</feature>
<reference evidence="11 12" key="1">
    <citation type="submission" date="2019-02" db="EMBL/GenBank/DDBJ databases">
        <title>Genomic Encyclopedia of Type Strains, Phase IV (KMG-IV): sequencing the most valuable type-strain genomes for metagenomic binning, comparative biology and taxonomic classification.</title>
        <authorList>
            <person name="Goeker M."/>
        </authorList>
    </citation>
    <scope>NUCLEOTIDE SEQUENCE [LARGE SCALE GENOMIC DNA]</scope>
    <source>
        <strain evidence="11 12">DSM 19570</strain>
    </source>
</reference>
<evidence type="ECO:0000256" key="5">
    <source>
        <dbReference type="ARBA" id="ARBA00023136"/>
    </source>
</evidence>
<evidence type="ECO:0000256" key="4">
    <source>
        <dbReference type="ARBA" id="ARBA00022989"/>
    </source>
</evidence>
<evidence type="ECO:0000256" key="3">
    <source>
        <dbReference type="ARBA" id="ARBA00022692"/>
    </source>
</evidence>
<evidence type="ECO:0000259" key="10">
    <source>
        <dbReference type="PROSITE" id="PS50887"/>
    </source>
</evidence>
<evidence type="ECO:0000313" key="11">
    <source>
        <dbReference type="EMBL" id="RZT98073.1"/>
    </source>
</evidence>
<dbReference type="Gene3D" id="3.30.450.20">
    <property type="entry name" value="PAS domain"/>
    <property type="match status" value="2"/>
</dbReference>
<dbReference type="CDD" id="cd01948">
    <property type="entry name" value="EAL"/>
    <property type="match status" value="1"/>
</dbReference>
<dbReference type="SMART" id="SM00267">
    <property type="entry name" value="GGDEF"/>
    <property type="match status" value="1"/>
</dbReference>
<keyword evidence="4 6" id="KW-1133">Transmembrane helix</keyword>
<dbReference type="EMBL" id="SHKP01000006">
    <property type="protein sequence ID" value="RZT98073.1"/>
    <property type="molecule type" value="Genomic_DNA"/>
</dbReference>
<dbReference type="OrthoDB" id="9813903at2"/>
<feature type="transmembrane region" description="Helical" evidence="6">
    <location>
        <begin position="178"/>
        <end position="198"/>
    </location>
</feature>
<dbReference type="GO" id="GO:0005886">
    <property type="term" value="C:plasma membrane"/>
    <property type="evidence" value="ECO:0007669"/>
    <property type="project" value="UniProtKB-SubCell"/>
</dbReference>
<keyword evidence="3 6" id="KW-0812">Transmembrane</keyword>
<evidence type="ECO:0000256" key="1">
    <source>
        <dbReference type="ARBA" id="ARBA00004651"/>
    </source>
</evidence>
<feature type="transmembrane region" description="Helical" evidence="6">
    <location>
        <begin position="210"/>
        <end position="232"/>
    </location>
</feature>
<dbReference type="SMART" id="SM00052">
    <property type="entry name" value="EAL"/>
    <property type="match status" value="1"/>
</dbReference>
<dbReference type="SUPFAM" id="SSF141868">
    <property type="entry name" value="EAL domain-like"/>
    <property type="match status" value="1"/>
</dbReference>
<dbReference type="InterPro" id="IPR052155">
    <property type="entry name" value="Biofilm_reg_signaling"/>
</dbReference>
<dbReference type="CDD" id="cd00130">
    <property type="entry name" value="PAS"/>
    <property type="match status" value="2"/>
</dbReference>
<dbReference type="PANTHER" id="PTHR44757">
    <property type="entry name" value="DIGUANYLATE CYCLASE DGCP"/>
    <property type="match status" value="1"/>
</dbReference>
<dbReference type="NCBIfam" id="TIGR00229">
    <property type="entry name" value="sensory_box"/>
    <property type="match status" value="2"/>
</dbReference>
<feature type="domain" description="PAC" evidence="8">
    <location>
        <begin position="392"/>
        <end position="449"/>
    </location>
</feature>
<dbReference type="GO" id="GO:0003824">
    <property type="term" value="F:catalytic activity"/>
    <property type="evidence" value="ECO:0007669"/>
    <property type="project" value="UniProtKB-ARBA"/>
</dbReference>
<dbReference type="SMART" id="SM00086">
    <property type="entry name" value="PAC"/>
    <property type="match status" value="2"/>
</dbReference>
<keyword evidence="5 6" id="KW-0472">Membrane</keyword>
<feature type="domain" description="PAC" evidence="8">
    <location>
        <begin position="529"/>
        <end position="581"/>
    </location>
</feature>
<evidence type="ECO:0000259" key="8">
    <source>
        <dbReference type="PROSITE" id="PS50113"/>
    </source>
</evidence>
<evidence type="ECO:0000259" key="7">
    <source>
        <dbReference type="PROSITE" id="PS50112"/>
    </source>
</evidence>
<evidence type="ECO:0000256" key="2">
    <source>
        <dbReference type="ARBA" id="ARBA00022475"/>
    </source>
</evidence>
<dbReference type="SMART" id="SM00091">
    <property type="entry name" value="PAS"/>
    <property type="match status" value="2"/>
</dbReference>
<dbReference type="PROSITE" id="PS50887">
    <property type="entry name" value="GGDEF"/>
    <property type="match status" value="1"/>
</dbReference>
<dbReference type="Gene3D" id="3.20.20.450">
    <property type="entry name" value="EAL domain"/>
    <property type="match status" value="1"/>
</dbReference>
<feature type="transmembrane region" description="Helical" evidence="6">
    <location>
        <begin position="296"/>
        <end position="315"/>
    </location>
</feature>
<evidence type="ECO:0000259" key="9">
    <source>
        <dbReference type="PROSITE" id="PS50883"/>
    </source>
</evidence>
<dbReference type="SUPFAM" id="SSF55073">
    <property type="entry name" value="Nucleotide cyclase"/>
    <property type="match status" value="1"/>
</dbReference>
<gene>
    <name evidence="11" type="ORF">EV670_2478</name>
</gene>
<dbReference type="PROSITE" id="PS50112">
    <property type="entry name" value="PAS"/>
    <property type="match status" value="1"/>
</dbReference>
<comment type="caution">
    <text evidence="11">The sequence shown here is derived from an EMBL/GenBank/DDBJ whole genome shotgun (WGS) entry which is preliminary data.</text>
</comment>
<keyword evidence="12" id="KW-1185">Reference proteome</keyword>
<dbReference type="Pfam" id="PF00990">
    <property type="entry name" value="GGDEF"/>
    <property type="match status" value="1"/>
</dbReference>
<dbReference type="Pfam" id="PF08447">
    <property type="entry name" value="PAS_3"/>
    <property type="match status" value="1"/>
</dbReference>
<sequence>MPQPPAVSSSLIDVMLPAAQAPQAVGVASASRLRWLWRSLVVGLAYYLTGRLGLLLPYQDAHITLLWLPSGIAMAALLRWGSAMAPAIALAAACTALSIGSSFALSLALALGNTAGPWLGSIWLRRVGFRHAMDRPRDVLAYLAIGAGFGMVVTATNGVVALMSAGLIGSAAAPAAWLGWWLGDAIGALIAGVPLLTWPPRGTLRRRISAVDRLLNAALVVVAFGTGSISFLQPPGSAFTPFVFIPHLLLAVLAIRAGLHYASLTALVLAAVAAWGTATGQGPLYSDNVREGLSLLWGYIATLTALPLLIAVLVAERSRSEDRWQLALEGTGTGVADWDVREGRVQYSRRWKAMLGYAVHEIGTGIDEWRGRVHTDDLARLQAALDELLAGRRNELRIEHRLRCRDGRWKWFELHARVVERSERGNPLRLISTAIDVTERHGAAERQRLSTNLVQHLHEGLVITDAQCRILHVNPAYTRLTGTAREELIGTVPALLQPDSDDGPRDELGEDLRRRRAELRNALKAGDVWRGELIAQRRSASRYTQQITVSVVRNATGDVEHHVLAVSDITTARQQREQLERQAHYDPLTQLPNRLRLATLLREAIAAADRDGHSLAIAYLDLDHFKPLNDQFGHDAGDRLLAELSQRLRSALRGHDVVARLGGDEFVLLMRTTSMQECSQALQRVLQAVTQPYTMGMPRAWNVTASIGVTVYPSDRADADTLLRHADHAMYGAKQAGRNQVQFFDPELDRQTMARREAARRVDAAIAAGEFILYYQPKVDMRLREVVGFEALLRWQRPQYGLLPPSEFLPLVETAELAVKLGDWVIDQALRQLSNWSADGLHLNVSVNISGRHLQHPEFAERLRELLTQHDPLLARRLELEVLETAALADPRRTSEVMDRCRTLGVRFALDDFGTGYSQLTYLRDLPIDALKIDRSFVRGMLEAAADRAIVEGVIALSRTFGCAVIAEGVESAEQASALVAAGCSIGQGYGIAAPMPAAAVPGWVDGYRAHVAVTQPAEPV</sequence>
<dbReference type="NCBIfam" id="TIGR00254">
    <property type="entry name" value="GGDEF"/>
    <property type="match status" value="1"/>
</dbReference>
<dbReference type="PANTHER" id="PTHR44757:SF2">
    <property type="entry name" value="BIOFILM ARCHITECTURE MAINTENANCE PROTEIN MBAA"/>
    <property type="match status" value="1"/>
</dbReference>
<dbReference type="Pfam" id="PF13426">
    <property type="entry name" value="PAS_9"/>
    <property type="match status" value="1"/>
</dbReference>
<feature type="transmembrane region" description="Helical" evidence="6">
    <location>
        <begin position="63"/>
        <end position="81"/>
    </location>
</feature>
<feature type="domain" description="EAL" evidence="9">
    <location>
        <begin position="755"/>
        <end position="1009"/>
    </location>
</feature>
<dbReference type="FunFam" id="3.30.70.270:FF:000001">
    <property type="entry name" value="Diguanylate cyclase domain protein"/>
    <property type="match status" value="1"/>
</dbReference>
<feature type="transmembrane region" description="Helical" evidence="6">
    <location>
        <begin position="139"/>
        <end position="172"/>
    </location>
</feature>
<dbReference type="InterPro" id="IPR007895">
    <property type="entry name" value="MASE1"/>
</dbReference>
<name>A0A4Q7VNW5_9BURK</name>
<dbReference type="SUPFAM" id="SSF55785">
    <property type="entry name" value="PYP-like sensor domain (PAS domain)"/>
    <property type="match status" value="2"/>
</dbReference>
<organism evidence="11 12">
    <name type="scientific">Rivibacter subsaxonicus</name>
    <dbReference type="NCBI Taxonomy" id="457575"/>
    <lineage>
        <taxon>Bacteria</taxon>
        <taxon>Pseudomonadati</taxon>
        <taxon>Pseudomonadota</taxon>
        <taxon>Betaproteobacteria</taxon>
        <taxon>Burkholderiales</taxon>
        <taxon>Rivibacter</taxon>
    </lineage>
</organism>
<dbReference type="PROSITE" id="PS50113">
    <property type="entry name" value="PAC"/>
    <property type="match status" value="2"/>
</dbReference>
<dbReference type="PROSITE" id="PS50883">
    <property type="entry name" value="EAL"/>
    <property type="match status" value="1"/>
</dbReference>
<dbReference type="CDD" id="cd01949">
    <property type="entry name" value="GGDEF"/>
    <property type="match status" value="1"/>
</dbReference>
<dbReference type="RefSeq" id="WP_130432486.1">
    <property type="nucleotide sequence ID" value="NZ_SHKP01000006.1"/>
</dbReference>
<dbReference type="Pfam" id="PF05231">
    <property type="entry name" value="MASE1"/>
    <property type="match status" value="1"/>
</dbReference>
<feature type="transmembrane region" description="Helical" evidence="6">
    <location>
        <begin position="35"/>
        <end position="56"/>
    </location>
</feature>
<dbReference type="InterPro" id="IPR001610">
    <property type="entry name" value="PAC"/>
</dbReference>
<dbReference type="AlphaFoldDB" id="A0A4Q7VNW5"/>
<feature type="domain" description="PAS" evidence="7">
    <location>
        <begin position="446"/>
        <end position="515"/>
    </location>
</feature>
<dbReference type="InterPro" id="IPR013655">
    <property type="entry name" value="PAS_fold_3"/>
</dbReference>
<dbReference type="InterPro" id="IPR000160">
    <property type="entry name" value="GGDEF_dom"/>
</dbReference>
<proteinExistence type="predicted"/>
<evidence type="ECO:0000256" key="6">
    <source>
        <dbReference type="SAM" id="Phobius"/>
    </source>
</evidence>
<dbReference type="Pfam" id="PF00563">
    <property type="entry name" value="EAL"/>
    <property type="match status" value="1"/>
</dbReference>
<dbReference type="InterPro" id="IPR001633">
    <property type="entry name" value="EAL_dom"/>
</dbReference>
<dbReference type="InterPro" id="IPR000700">
    <property type="entry name" value="PAS-assoc_C"/>
</dbReference>
<dbReference type="InterPro" id="IPR043128">
    <property type="entry name" value="Rev_trsase/Diguanyl_cyclase"/>
</dbReference>
<dbReference type="InterPro" id="IPR000014">
    <property type="entry name" value="PAS"/>
</dbReference>
<protein>
    <submittedName>
        <fullName evidence="11">PAS domain S-box-containing protein/diguanylate cyclase (GGDEF)-like protein</fullName>
    </submittedName>
</protein>
<comment type="subcellular location">
    <subcellularLocation>
        <location evidence="1">Cell membrane</location>
        <topology evidence="1">Multi-pass membrane protein</topology>
    </subcellularLocation>
</comment>
<evidence type="ECO:0000313" key="12">
    <source>
        <dbReference type="Proteomes" id="UP000293671"/>
    </source>
</evidence>
<accession>A0A4Q7VNW5</accession>
<feature type="transmembrane region" description="Helical" evidence="6">
    <location>
        <begin position="87"/>
        <end position="119"/>
    </location>
</feature>
<dbReference type="Proteomes" id="UP000293671">
    <property type="component" value="Unassembled WGS sequence"/>
</dbReference>
<keyword evidence="2" id="KW-1003">Cell membrane</keyword>
<dbReference type="Gene3D" id="3.30.70.270">
    <property type="match status" value="1"/>
</dbReference>
<dbReference type="InterPro" id="IPR035965">
    <property type="entry name" value="PAS-like_dom_sf"/>
</dbReference>